<dbReference type="InterPro" id="IPR029069">
    <property type="entry name" value="HotDog_dom_sf"/>
</dbReference>
<sequence length="144" mass="15740">MAKAQRPNRDAFAIYRPIQTRWMDNDVYGHVNNVVYYSYFDTAVNGWYVDEGLLDIATSPVIGLVVETACSYFESVAFPDALEAGIAVERLGTSSVTYAVGIFKAGAPCAAAAGRFTHVFVSRENGRPVAIPDEMRSALEHLAK</sequence>
<dbReference type="CDD" id="cd00586">
    <property type="entry name" value="4HBT"/>
    <property type="match status" value="1"/>
</dbReference>
<reference evidence="3 4" key="1">
    <citation type="journal article" date="2014" name="Int. J. Syst. Evol. Microbiol.">
        <title>Complete genome sequence of Corynebacterium casei LMG S-19264T (=DSM 44701T), isolated from a smear-ripened cheese.</title>
        <authorList>
            <consortium name="US DOE Joint Genome Institute (JGI-PGF)"/>
            <person name="Walter F."/>
            <person name="Albersmeier A."/>
            <person name="Kalinowski J."/>
            <person name="Ruckert C."/>
        </authorList>
    </citation>
    <scope>NUCLEOTIDE SEQUENCE [LARGE SCALE GENOMIC DNA]</scope>
    <source>
        <strain evidence="3 4">CGMCC 1.9161</strain>
    </source>
</reference>
<evidence type="ECO:0000256" key="2">
    <source>
        <dbReference type="ARBA" id="ARBA00022801"/>
    </source>
</evidence>
<keyword evidence="2" id="KW-0378">Hydrolase</keyword>
<evidence type="ECO:0008006" key="5">
    <source>
        <dbReference type="Google" id="ProtNLM"/>
    </source>
</evidence>
<dbReference type="Gene3D" id="3.10.129.10">
    <property type="entry name" value="Hotdog Thioesterase"/>
    <property type="match status" value="1"/>
</dbReference>
<dbReference type="PANTHER" id="PTHR31793">
    <property type="entry name" value="4-HYDROXYBENZOYL-COA THIOESTERASE FAMILY MEMBER"/>
    <property type="match status" value="1"/>
</dbReference>
<dbReference type="RefSeq" id="WP_188912627.1">
    <property type="nucleotide sequence ID" value="NZ_BMMF01000005.1"/>
</dbReference>
<protein>
    <recommendedName>
        <fullName evidence="5">Acyl-CoA thioester hydrolase</fullName>
    </recommendedName>
</protein>
<dbReference type="Pfam" id="PF13279">
    <property type="entry name" value="4HBT_2"/>
    <property type="match status" value="1"/>
</dbReference>
<dbReference type="SUPFAM" id="SSF54637">
    <property type="entry name" value="Thioesterase/thiol ester dehydrase-isomerase"/>
    <property type="match status" value="1"/>
</dbReference>
<evidence type="ECO:0000313" key="3">
    <source>
        <dbReference type="EMBL" id="GGK34589.1"/>
    </source>
</evidence>
<organism evidence="3 4">
    <name type="scientific">Salinarimonas ramus</name>
    <dbReference type="NCBI Taxonomy" id="690164"/>
    <lineage>
        <taxon>Bacteria</taxon>
        <taxon>Pseudomonadati</taxon>
        <taxon>Pseudomonadota</taxon>
        <taxon>Alphaproteobacteria</taxon>
        <taxon>Hyphomicrobiales</taxon>
        <taxon>Salinarimonadaceae</taxon>
        <taxon>Salinarimonas</taxon>
    </lineage>
</organism>
<proteinExistence type="inferred from homology"/>
<dbReference type="GO" id="GO:0047617">
    <property type="term" value="F:fatty acyl-CoA hydrolase activity"/>
    <property type="evidence" value="ECO:0007669"/>
    <property type="project" value="TreeGrafter"/>
</dbReference>
<dbReference type="InterPro" id="IPR050563">
    <property type="entry name" value="4-hydroxybenzoyl-CoA_TE"/>
</dbReference>
<dbReference type="Proteomes" id="UP000600449">
    <property type="component" value="Unassembled WGS sequence"/>
</dbReference>
<dbReference type="PANTHER" id="PTHR31793:SF27">
    <property type="entry name" value="NOVEL THIOESTERASE SUPERFAMILY DOMAIN AND SAPOSIN A-TYPE DOMAIN CONTAINING PROTEIN (0610012H03RIK)"/>
    <property type="match status" value="1"/>
</dbReference>
<name>A0A917Q838_9HYPH</name>
<dbReference type="EMBL" id="BMMF01000005">
    <property type="protein sequence ID" value="GGK34589.1"/>
    <property type="molecule type" value="Genomic_DNA"/>
</dbReference>
<comment type="caution">
    <text evidence="3">The sequence shown here is derived from an EMBL/GenBank/DDBJ whole genome shotgun (WGS) entry which is preliminary data.</text>
</comment>
<accession>A0A917Q838</accession>
<comment type="similarity">
    <text evidence="1">Belongs to the 4-hydroxybenzoyl-CoA thioesterase family.</text>
</comment>
<gene>
    <name evidence="3" type="ORF">GCM10011322_21640</name>
</gene>
<keyword evidence="4" id="KW-1185">Reference proteome</keyword>
<dbReference type="AlphaFoldDB" id="A0A917Q838"/>
<evidence type="ECO:0000256" key="1">
    <source>
        <dbReference type="ARBA" id="ARBA00005953"/>
    </source>
</evidence>
<evidence type="ECO:0000313" key="4">
    <source>
        <dbReference type="Proteomes" id="UP000600449"/>
    </source>
</evidence>